<dbReference type="PANTHER" id="PTHR12072">
    <property type="entry name" value="CWF19, CELL CYCLE CONTROL PROTEIN"/>
    <property type="match status" value="1"/>
</dbReference>
<dbReference type="GO" id="GO:0071014">
    <property type="term" value="C:post-mRNA release spliceosomal complex"/>
    <property type="evidence" value="ECO:0007669"/>
    <property type="project" value="TreeGrafter"/>
</dbReference>
<organism evidence="4 5">
    <name type="scientific">Reticulomyxa filosa</name>
    <dbReference type="NCBI Taxonomy" id="46433"/>
    <lineage>
        <taxon>Eukaryota</taxon>
        <taxon>Sar</taxon>
        <taxon>Rhizaria</taxon>
        <taxon>Retaria</taxon>
        <taxon>Foraminifera</taxon>
        <taxon>Monothalamids</taxon>
        <taxon>Reticulomyxidae</taxon>
        <taxon>Reticulomyxa</taxon>
    </lineage>
</organism>
<dbReference type="EMBL" id="ASPP01004852">
    <property type="protein sequence ID" value="ETO31551.1"/>
    <property type="molecule type" value="Genomic_DNA"/>
</dbReference>
<dbReference type="InterPro" id="IPR036875">
    <property type="entry name" value="Znf_CCHC_sf"/>
</dbReference>
<accession>X6NZX9</accession>
<dbReference type="InterPro" id="IPR006768">
    <property type="entry name" value="Cwf19-like_C_dom-1"/>
</dbReference>
<evidence type="ECO:0000256" key="2">
    <source>
        <dbReference type="SAM" id="MobiDB-lite"/>
    </source>
</evidence>
<evidence type="ECO:0000313" key="5">
    <source>
        <dbReference type="Proteomes" id="UP000023152"/>
    </source>
</evidence>
<dbReference type="SMART" id="SM00343">
    <property type="entry name" value="ZnF_C2HC"/>
    <property type="match status" value="1"/>
</dbReference>
<dbReference type="Gene3D" id="4.10.60.10">
    <property type="entry name" value="Zinc finger, CCHC-type"/>
    <property type="match status" value="1"/>
</dbReference>
<dbReference type="InterPro" id="IPR036265">
    <property type="entry name" value="HIT-like_sf"/>
</dbReference>
<gene>
    <name evidence="4" type="ORF">RFI_05570</name>
</gene>
<protein>
    <recommendedName>
        <fullName evidence="3">CCHC-type domain-containing protein</fullName>
    </recommendedName>
</protein>
<dbReference type="SUPFAM" id="SSF57756">
    <property type="entry name" value="Retrovirus zinc finger-like domains"/>
    <property type="match status" value="1"/>
</dbReference>
<dbReference type="InterPro" id="IPR040194">
    <property type="entry name" value="Cwf19-like"/>
</dbReference>
<sequence>MSVKKIIVVGDVCGNFEFMFSRINMINNKQGPFDIVFCVGNFFGTNGSKNLEPYLKNDNDHVISVPTYFITSDDEDTKWIDKMEDSKGKEESVEVCKNLYYLGRYGVQTIKGLNVAYLSGVYDSLHFSTKPEQDETNRVYRKYYSTYDIKHLSCDRVDVLLTSEWGRGFYHAIAHGLDKSSSLLPYSIHDFVGIGSPVVSKLACRCAPQYHFAGDAHHRNTFLQLMPYRNERANSTTTAAITTATAAITTATAAITTATATVTTIAPTTLTRFIALAPVGKEQKSKYLYACNITLASTANDEKSKDVGLVASTPCPYNLPYVNLNANDPNKRRKSSDGRTSITSSAGADDMDSKSTSGQDHDEPELKRVIHKRKFEQMVENESGKSSMVNVRWTTHRPNGPPPANYVCYKCGVPGHYIQECSKYKPSEGKSVDTALPGGNRDDYFFERFGGRRAMKRAKKSGGECWFCLGSNKLEGHMIVSVGENTYLALAKGPLVEDHILIVPIHHLPNSMKFTPGVRREIEKYLLCLEKCYEKEQKRLLICDRNLQTKYASQHGYLEIVAVEKNKLDNLEDILTKEAVKESIEFQKITKDANLASYVGAFGHLVLHERGGERYVHSVQSALKHIPLNFLRRVIAIQIGCPEKAEWTACIQDVADESNLTSKLKEKFKPYDWTLRNK</sequence>
<feature type="region of interest" description="Disordered" evidence="2">
    <location>
        <begin position="321"/>
        <end position="366"/>
    </location>
</feature>
<dbReference type="OMA" id="IVPITHY"/>
<dbReference type="Pfam" id="PF04676">
    <property type="entry name" value="CwfJ_C_2"/>
    <property type="match status" value="1"/>
</dbReference>
<dbReference type="GO" id="GO:0000398">
    <property type="term" value="P:mRNA splicing, via spliceosome"/>
    <property type="evidence" value="ECO:0007669"/>
    <property type="project" value="TreeGrafter"/>
</dbReference>
<keyword evidence="1" id="KW-0479">Metal-binding</keyword>
<keyword evidence="5" id="KW-1185">Reference proteome</keyword>
<dbReference type="AlphaFoldDB" id="X6NZX9"/>
<dbReference type="Proteomes" id="UP000023152">
    <property type="component" value="Unassembled WGS sequence"/>
</dbReference>
<dbReference type="InterPro" id="IPR006767">
    <property type="entry name" value="Cwf19-like_C_dom-2"/>
</dbReference>
<dbReference type="GO" id="GO:0061632">
    <property type="term" value="F:RNA lariat debranching enzyme activator activity"/>
    <property type="evidence" value="ECO:0007669"/>
    <property type="project" value="TreeGrafter"/>
</dbReference>
<evidence type="ECO:0000259" key="3">
    <source>
        <dbReference type="PROSITE" id="PS50158"/>
    </source>
</evidence>
<name>X6NZX9_RETFI</name>
<keyword evidence="1" id="KW-0862">Zinc</keyword>
<dbReference type="PANTHER" id="PTHR12072:SF4">
    <property type="entry name" value="CWF19-LIKE PROTEIN 1"/>
    <property type="match status" value="1"/>
</dbReference>
<dbReference type="GO" id="GO:0003676">
    <property type="term" value="F:nucleic acid binding"/>
    <property type="evidence" value="ECO:0007669"/>
    <property type="project" value="InterPro"/>
</dbReference>
<reference evidence="4 5" key="1">
    <citation type="journal article" date="2013" name="Curr. Biol.">
        <title>The Genome of the Foraminiferan Reticulomyxa filosa.</title>
        <authorList>
            <person name="Glockner G."/>
            <person name="Hulsmann N."/>
            <person name="Schleicher M."/>
            <person name="Noegel A.A."/>
            <person name="Eichinger L."/>
            <person name="Gallinger C."/>
            <person name="Pawlowski J."/>
            <person name="Sierra R."/>
            <person name="Euteneuer U."/>
            <person name="Pillet L."/>
            <person name="Moustafa A."/>
            <person name="Platzer M."/>
            <person name="Groth M."/>
            <person name="Szafranski K."/>
            <person name="Schliwa M."/>
        </authorList>
    </citation>
    <scope>NUCLEOTIDE SEQUENCE [LARGE SCALE GENOMIC DNA]</scope>
</reference>
<evidence type="ECO:0000256" key="1">
    <source>
        <dbReference type="PROSITE-ProRule" id="PRU00047"/>
    </source>
</evidence>
<dbReference type="SUPFAM" id="SSF54197">
    <property type="entry name" value="HIT-like"/>
    <property type="match status" value="1"/>
</dbReference>
<dbReference type="OrthoDB" id="444325at2759"/>
<dbReference type="Pfam" id="PF00098">
    <property type="entry name" value="zf-CCHC"/>
    <property type="match status" value="1"/>
</dbReference>
<proteinExistence type="predicted"/>
<keyword evidence="1" id="KW-0863">Zinc-finger</keyword>
<evidence type="ECO:0000313" key="4">
    <source>
        <dbReference type="EMBL" id="ETO31551.1"/>
    </source>
</evidence>
<dbReference type="InterPro" id="IPR001878">
    <property type="entry name" value="Znf_CCHC"/>
</dbReference>
<dbReference type="PROSITE" id="PS50158">
    <property type="entry name" value="ZF_CCHC"/>
    <property type="match status" value="1"/>
</dbReference>
<dbReference type="GO" id="GO:0008270">
    <property type="term" value="F:zinc ion binding"/>
    <property type="evidence" value="ECO:0007669"/>
    <property type="project" value="UniProtKB-KW"/>
</dbReference>
<feature type="domain" description="CCHC-type" evidence="3">
    <location>
        <begin position="408"/>
        <end position="423"/>
    </location>
</feature>
<dbReference type="Pfam" id="PF04677">
    <property type="entry name" value="CwfJ_C_1"/>
    <property type="match status" value="1"/>
</dbReference>
<comment type="caution">
    <text evidence="4">The sequence shown here is derived from an EMBL/GenBank/DDBJ whole genome shotgun (WGS) entry which is preliminary data.</text>
</comment>